<feature type="compositionally biased region" description="Acidic residues" evidence="3">
    <location>
        <begin position="94"/>
        <end position="118"/>
    </location>
</feature>
<feature type="region of interest" description="Disordered" evidence="3">
    <location>
        <begin position="1"/>
        <end position="148"/>
    </location>
</feature>
<proteinExistence type="inferred from homology"/>
<feature type="compositionally biased region" description="Basic and acidic residues" evidence="3">
    <location>
        <begin position="62"/>
        <end position="83"/>
    </location>
</feature>
<name>A0AAV5QRX5_9ASCO</name>
<dbReference type="GO" id="GO:0005730">
    <property type="term" value="C:nucleolus"/>
    <property type="evidence" value="ECO:0007669"/>
    <property type="project" value="TreeGrafter"/>
</dbReference>
<evidence type="ECO:0000256" key="2">
    <source>
        <dbReference type="ARBA" id="ARBA00013850"/>
    </source>
</evidence>
<comment type="similarity">
    <text evidence="1">Belongs to the AATF family.</text>
</comment>
<dbReference type="Proteomes" id="UP001360560">
    <property type="component" value="Unassembled WGS sequence"/>
</dbReference>
<dbReference type="AlphaFoldDB" id="A0AAV5QRX5"/>
<feature type="domain" description="AATF leucine zipper-containing" evidence="5">
    <location>
        <begin position="163"/>
        <end position="285"/>
    </location>
</feature>
<feature type="region of interest" description="Disordered" evidence="3">
    <location>
        <begin position="454"/>
        <end position="487"/>
    </location>
</feature>
<feature type="compositionally biased region" description="Acidic residues" evidence="3">
    <location>
        <begin position="126"/>
        <end position="144"/>
    </location>
</feature>
<evidence type="ECO:0000256" key="1">
    <source>
        <dbReference type="ARBA" id="ARBA00008966"/>
    </source>
</evidence>
<gene>
    <name evidence="6" type="ORF">DASC09_049570</name>
</gene>
<dbReference type="GeneID" id="90075607"/>
<dbReference type="Pfam" id="PF08164">
    <property type="entry name" value="TRAUB"/>
    <property type="match status" value="1"/>
</dbReference>
<feature type="compositionally biased region" description="Basic and acidic residues" evidence="3">
    <location>
        <begin position="464"/>
        <end position="487"/>
    </location>
</feature>
<evidence type="ECO:0000259" key="5">
    <source>
        <dbReference type="Pfam" id="PF13339"/>
    </source>
</evidence>
<reference evidence="6 7" key="1">
    <citation type="journal article" date="2023" name="Elife">
        <title>Identification of key yeast species and microbe-microbe interactions impacting larval growth of Drosophila in the wild.</title>
        <authorList>
            <person name="Mure A."/>
            <person name="Sugiura Y."/>
            <person name="Maeda R."/>
            <person name="Honda K."/>
            <person name="Sakurai N."/>
            <person name="Takahashi Y."/>
            <person name="Watada M."/>
            <person name="Katoh T."/>
            <person name="Gotoh A."/>
            <person name="Gotoh Y."/>
            <person name="Taniguchi I."/>
            <person name="Nakamura K."/>
            <person name="Hayashi T."/>
            <person name="Katayama T."/>
            <person name="Uemura T."/>
            <person name="Hattori Y."/>
        </authorList>
    </citation>
    <scope>NUCLEOTIDE SEQUENCE [LARGE SCALE GENOMIC DNA]</scope>
    <source>
        <strain evidence="6 7">SC-9</strain>
    </source>
</reference>
<evidence type="ECO:0000259" key="4">
    <source>
        <dbReference type="Pfam" id="PF08164"/>
    </source>
</evidence>
<dbReference type="GO" id="GO:0000462">
    <property type="term" value="P:maturation of SSU-rRNA from tricistronic rRNA transcript (SSU-rRNA, 5.8S rRNA, LSU-rRNA)"/>
    <property type="evidence" value="ECO:0007669"/>
    <property type="project" value="TreeGrafter"/>
</dbReference>
<sequence length="487" mass="55753">MAKKKTLSQEFADLLKPQTFDYDIEDSERIDADDDENNQSSGDEDDELKKQHYVKMSKSKLRKDELNVNDAKYKGDTISRKDLYGSVGNNIDENASEDNESDDNESEDNNEEGEESDSGVDLSAESSDEEQEQSDDEEDHNDEGDEHKRDKIKALMNTETQSDSLKGHFVLQQQSLYDSIVDSRIKFHKGLSTYNQFPQTAENVKKFSDEKTEKYIKKTESALFSLMDAVLELRLAMYKKDKIVKQDKEMNNKKRSLDSYLQESEVLDNTLQVYRNAVLTKWSQKVQSASGSAALNASKFKAVNQTAAVQVENNLSNMERLLKRTKLNRRNVKPLGYVPPESDSSTKKAAFDPLLQENDKIFDDEDFYRLLLRDLIDKKVSNSASTSEANIITLSKVNKFKKNVDTKASKGRKLNYKVQEQLQNYMAPKFEAGRWDDYQIDEFFAGLLGQKINMNEDDDEDRDDEKVEEATKAEEEALANDDIKLFG</sequence>
<dbReference type="PANTHER" id="PTHR15565:SF0">
    <property type="entry name" value="PROTEIN AATF"/>
    <property type="match status" value="1"/>
</dbReference>
<accession>A0AAV5QRX5</accession>
<dbReference type="Pfam" id="PF13339">
    <property type="entry name" value="AATF-Che1"/>
    <property type="match status" value="1"/>
</dbReference>
<dbReference type="RefSeq" id="XP_064854628.1">
    <property type="nucleotide sequence ID" value="XM_064998556.1"/>
</dbReference>
<dbReference type="PANTHER" id="PTHR15565">
    <property type="entry name" value="AATF PROTEIN APOPTOSIS ANTAGONIZING TRANSCRIPTION FACTOR"/>
    <property type="match status" value="1"/>
</dbReference>
<feature type="compositionally biased region" description="Basic residues" evidence="3">
    <location>
        <begin position="51"/>
        <end position="61"/>
    </location>
</feature>
<dbReference type="InterPro" id="IPR012617">
    <property type="entry name" value="AATF_C"/>
</dbReference>
<dbReference type="InterPro" id="IPR039223">
    <property type="entry name" value="AATF/Bfr2"/>
</dbReference>
<keyword evidence="7" id="KW-1185">Reference proteome</keyword>
<feature type="domain" description="Apoptosis-antagonizing transcription factor C-terminal" evidence="4">
    <location>
        <begin position="368"/>
        <end position="448"/>
    </location>
</feature>
<evidence type="ECO:0000313" key="7">
    <source>
        <dbReference type="Proteomes" id="UP001360560"/>
    </source>
</evidence>
<comment type="caution">
    <text evidence="6">The sequence shown here is derived from an EMBL/GenBank/DDBJ whole genome shotgun (WGS) entry which is preliminary data.</text>
</comment>
<dbReference type="InterPro" id="IPR025160">
    <property type="entry name" value="AATF"/>
</dbReference>
<organism evidence="6 7">
    <name type="scientific">Saccharomycopsis crataegensis</name>
    <dbReference type="NCBI Taxonomy" id="43959"/>
    <lineage>
        <taxon>Eukaryota</taxon>
        <taxon>Fungi</taxon>
        <taxon>Dikarya</taxon>
        <taxon>Ascomycota</taxon>
        <taxon>Saccharomycotina</taxon>
        <taxon>Saccharomycetes</taxon>
        <taxon>Saccharomycopsidaceae</taxon>
        <taxon>Saccharomycopsis</taxon>
    </lineage>
</organism>
<protein>
    <recommendedName>
        <fullName evidence="2">Protein BFR2</fullName>
    </recommendedName>
</protein>
<evidence type="ECO:0000313" key="6">
    <source>
        <dbReference type="EMBL" id="GMM37632.1"/>
    </source>
</evidence>
<evidence type="ECO:0000256" key="3">
    <source>
        <dbReference type="SAM" id="MobiDB-lite"/>
    </source>
</evidence>
<feature type="compositionally biased region" description="Acidic residues" evidence="3">
    <location>
        <begin position="22"/>
        <end position="46"/>
    </location>
</feature>
<dbReference type="EMBL" id="BTFZ01000012">
    <property type="protein sequence ID" value="GMM37632.1"/>
    <property type="molecule type" value="Genomic_DNA"/>
</dbReference>